<accession>A0ABR3ZKS5</accession>
<dbReference type="InterPro" id="IPR016181">
    <property type="entry name" value="Acyl_CoA_acyltransferase"/>
</dbReference>
<comment type="caution">
    <text evidence="3">The sequence shown here is derived from an EMBL/GenBank/DDBJ whole genome shotgun (WGS) entry which is preliminary data.</text>
</comment>
<evidence type="ECO:0000256" key="2">
    <source>
        <dbReference type="SAM" id="Phobius"/>
    </source>
</evidence>
<evidence type="ECO:0008006" key="5">
    <source>
        <dbReference type="Google" id="ProtNLM"/>
    </source>
</evidence>
<sequence>MPAMSDSTAILPISHKHRRDNGFRPSLSQSSPHSTAPMDVLHFPLTKVVDVRVPYVPPAGLSRATGVFSRLTRFAITFLIFLHSNVNLPSSTPISDDDIPPIPTSYSASSSASSVCDLSSNASSVDVTSPTVVVGPVDDKESIQDVVRLVTESISQQHHTAAFYMMLHPGSIACLLVFFIFMLFMPIADYYTHYIPNIAVGRLLFASVASLTLYVTVTELVCSSYEMYAAAYRQNPDLLPPTTDRFAKQDILVAVRRGSEIIASAIVRVYPNPSASRRRKSPPGSAVIRAWTTRKDARNCGFGYMVLRAAVKEARVYCGKDVRISFSRFHANSKSMSFGLFKNVMMQREKLATRVLADVLAAFEVPRKKR</sequence>
<reference evidence="3 4" key="1">
    <citation type="journal article" date="2024" name="IMA Fungus">
        <title>IMA Genome - F19 : A genome assembly and annotation guide to empower mycologists, including annotated draft genome sequences of Ceratocystis pirilliformis, Diaporthe australafricana, Fusarium ophioides, Paecilomyces lecythidis, and Sporothrix stenoceras.</title>
        <authorList>
            <person name="Aylward J."/>
            <person name="Wilson A.M."/>
            <person name="Visagie C.M."/>
            <person name="Spraker J."/>
            <person name="Barnes I."/>
            <person name="Buitendag C."/>
            <person name="Ceriani C."/>
            <person name="Del Mar Angel L."/>
            <person name="du Plessis D."/>
            <person name="Fuchs T."/>
            <person name="Gasser K."/>
            <person name="Kramer D."/>
            <person name="Li W."/>
            <person name="Munsamy K."/>
            <person name="Piso A."/>
            <person name="Price J.L."/>
            <person name="Sonnekus B."/>
            <person name="Thomas C."/>
            <person name="van der Nest A."/>
            <person name="van Dijk A."/>
            <person name="van Heerden A."/>
            <person name="van Vuuren N."/>
            <person name="Yilmaz N."/>
            <person name="Duong T.A."/>
            <person name="van der Merwe N.A."/>
            <person name="Wingfield M.J."/>
            <person name="Wingfield B.D."/>
        </authorList>
    </citation>
    <scope>NUCLEOTIDE SEQUENCE [LARGE SCALE GENOMIC DNA]</scope>
    <source>
        <strain evidence="3 4">CMW 12675</strain>
    </source>
</reference>
<evidence type="ECO:0000313" key="3">
    <source>
        <dbReference type="EMBL" id="KAL1900418.1"/>
    </source>
</evidence>
<organism evidence="3 4">
    <name type="scientific">Ceratocystis pirilliformis</name>
    <dbReference type="NCBI Taxonomy" id="259994"/>
    <lineage>
        <taxon>Eukaryota</taxon>
        <taxon>Fungi</taxon>
        <taxon>Dikarya</taxon>
        <taxon>Ascomycota</taxon>
        <taxon>Pezizomycotina</taxon>
        <taxon>Sordariomycetes</taxon>
        <taxon>Hypocreomycetidae</taxon>
        <taxon>Microascales</taxon>
        <taxon>Ceratocystidaceae</taxon>
        <taxon>Ceratocystis</taxon>
    </lineage>
</organism>
<proteinExistence type="predicted"/>
<dbReference type="Proteomes" id="UP001583280">
    <property type="component" value="Unassembled WGS sequence"/>
</dbReference>
<feature type="region of interest" description="Disordered" evidence="1">
    <location>
        <begin position="1"/>
        <end position="35"/>
    </location>
</feature>
<keyword evidence="2" id="KW-0812">Transmembrane</keyword>
<feature type="transmembrane region" description="Helical" evidence="2">
    <location>
        <begin position="194"/>
        <end position="217"/>
    </location>
</feature>
<evidence type="ECO:0000313" key="4">
    <source>
        <dbReference type="Proteomes" id="UP001583280"/>
    </source>
</evidence>
<dbReference type="EMBL" id="JAWDJO010000012">
    <property type="protein sequence ID" value="KAL1900418.1"/>
    <property type="molecule type" value="Genomic_DNA"/>
</dbReference>
<keyword evidence="2" id="KW-1133">Transmembrane helix</keyword>
<keyword evidence="2" id="KW-0472">Membrane</keyword>
<name>A0ABR3ZKS5_9PEZI</name>
<evidence type="ECO:0000256" key="1">
    <source>
        <dbReference type="SAM" id="MobiDB-lite"/>
    </source>
</evidence>
<keyword evidence="4" id="KW-1185">Reference proteome</keyword>
<feature type="transmembrane region" description="Helical" evidence="2">
    <location>
        <begin position="163"/>
        <end position="188"/>
    </location>
</feature>
<dbReference type="SUPFAM" id="SSF55729">
    <property type="entry name" value="Acyl-CoA N-acyltransferases (Nat)"/>
    <property type="match status" value="1"/>
</dbReference>
<gene>
    <name evidence="3" type="ORF">Cpir12675_000884</name>
</gene>
<protein>
    <recommendedName>
        <fullName evidence="5">N-acetyltransferase domain-containing protein</fullName>
    </recommendedName>
</protein>